<feature type="signal peptide" evidence="1">
    <location>
        <begin position="1"/>
        <end position="19"/>
    </location>
</feature>
<accession>A0A418PX88</accession>
<name>A0A418PX88_9BACT</name>
<gene>
    <name evidence="2" type="ORF">D0X99_03490</name>
</gene>
<dbReference type="AlphaFoldDB" id="A0A418PX88"/>
<organism evidence="2 3">
    <name type="scientific">Algoriphagus lacus</name>
    <dbReference type="NCBI Taxonomy" id="2056311"/>
    <lineage>
        <taxon>Bacteria</taxon>
        <taxon>Pseudomonadati</taxon>
        <taxon>Bacteroidota</taxon>
        <taxon>Cytophagia</taxon>
        <taxon>Cytophagales</taxon>
        <taxon>Cyclobacteriaceae</taxon>
        <taxon>Algoriphagus</taxon>
    </lineage>
</organism>
<dbReference type="EMBL" id="QXML01000001">
    <property type="protein sequence ID" value="RIW18758.1"/>
    <property type="molecule type" value="Genomic_DNA"/>
</dbReference>
<evidence type="ECO:0008006" key="4">
    <source>
        <dbReference type="Google" id="ProtNLM"/>
    </source>
</evidence>
<evidence type="ECO:0000313" key="3">
    <source>
        <dbReference type="Proteomes" id="UP000283522"/>
    </source>
</evidence>
<dbReference type="Proteomes" id="UP000283522">
    <property type="component" value="Unassembled WGS sequence"/>
</dbReference>
<sequence length="273" mass="31652">MKKSILLSLFFLFQGIAFSQTSETLEKTAFWGVALGLRFQRFQDQLVTQVRYNGPQFYLMINKEKFKANTLRNFALEGTIGSLKSDEFEQGKPLSRYLQPSVDSYWNEITYSYLFKIKEGERSEFYLGPSVSNVISLRISPRWDNSQINYEFTGNLQAEARYRRQFELFGKPMIGNFGVKLPIVGYITRPSFSGVPDFLDQEQDFVSSLFVETSVSWLGNFPRIQFDNFVEFPIASGNKIQVIYNWEYYSFQVPGKVQTAAHTIGINFLMRTK</sequence>
<evidence type="ECO:0000256" key="1">
    <source>
        <dbReference type="SAM" id="SignalP"/>
    </source>
</evidence>
<feature type="chain" id="PRO_5019325486" description="DUF2490 domain-containing protein" evidence="1">
    <location>
        <begin position="20"/>
        <end position="273"/>
    </location>
</feature>
<evidence type="ECO:0000313" key="2">
    <source>
        <dbReference type="EMBL" id="RIW18758.1"/>
    </source>
</evidence>
<keyword evidence="3" id="KW-1185">Reference proteome</keyword>
<dbReference type="RefSeq" id="WP_119476236.1">
    <property type="nucleotide sequence ID" value="NZ_QXML01000001.1"/>
</dbReference>
<protein>
    <recommendedName>
        <fullName evidence="4">DUF2490 domain-containing protein</fullName>
    </recommendedName>
</protein>
<dbReference type="OrthoDB" id="822608at2"/>
<proteinExistence type="predicted"/>
<reference evidence="2 3" key="1">
    <citation type="submission" date="2018-09" db="EMBL/GenBank/DDBJ databases">
        <authorList>
            <person name="Wang X."/>
            <person name="Du Z."/>
        </authorList>
    </citation>
    <scope>NUCLEOTIDE SEQUENCE [LARGE SCALE GENOMIC DNA]</scope>
    <source>
        <strain evidence="2 3">N3</strain>
    </source>
</reference>
<comment type="caution">
    <text evidence="2">The sequence shown here is derived from an EMBL/GenBank/DDBJ whole genome shotgun (WGS) entry which is preliminary data.</text>
</comment>
<keyword evidence="1" id="KW-0732">Signal</keyword>